<keyword evidence="5 13" id="KW-1133">Transmembrane helix</keyword>
<evidence type="ECO:0000256" key="3">
    <source>
        <dbReference type="ARBA" id="ARBA00022475"/>
    </source>
</evidence>
<evidence type="ECO:0000256" key="11">
    <source>
        <dbReference type="ARBA" id="ARBA00029815"/>
    </source>
</evidence>
<keyword evidence="7 13" id="KW-0472">Membrane</keyword>
<dbReference type="PRINTS" id="PR00429">
    <property type="entry name" value="THROMBOXANER"/>
</dbReference>
<accession>A0A8D3DEU7</accession>
<dbReference type="GO" id="GO:0006954">
    <property type="term" value="P:inflammatory response"/>
    <property type="evidence" value="ECO:0007669"/>
    <property type="project" value="TreeGrafter"/>
</dbReference>
<dbReference type="InterPro" id="IPR000276">
    <property type="entry name" value="GPCR_Rhodpsn"/>
</dbReference>
<dbReference type="SUPFAM" id="SSF81321">
    <property type="entry name" value="Family A G protein-coupled receptor-like"/>
    <property type="match status" value="1"/>
</dbReference>
<feature type="transmembrane region" description="Helical" evidence="13">
    <location>
        <begin position="74"/>
        <end position="100"/>
    </location>
</feature>
<name>A0A8D3DEU7_SCOMX</name>
<keyword evidence="6" id="KW-0297">G-protein coupled receptor</keyword>
<gene>
    <name evidence="15" type="primary">ptger1c</name>
</gene>
<evidence type="ECO:0000256" key="8">
    <source>
        <dbReference type="ARBA" id="ARBA00023170"/>
    </source>
</evidence>
<evidence type="ECO:0000256" key="1">
    <source>
        <dbReference type="ARBA" id="ARBA00004651"/>
    </source>
</evidence>
<keyword evidence="3" id="KW-1003">Cell membrane</keyword>
<dbReference type="GeneTree" id="ENSGT01030000234559"/>
<reference evidence="15" key="2">
    <citation type="submission" date="2025-08" db="UniProtKB">
        <authorList>
            <consortium name="Ensembl"/>
        </authorList>
    </citation>
    <scope>IDENTIFICATION</scope>
</reference>
<dbReference type="PANTHER" id="PTHR11866">
    <property type="entry name" value="G-PROTEIN COUPLED RECEPTOR FAMILY 1 MEMBER"/>
    <property type="match status" value="1"/>
</dbReference>
<dbReference type="AlphaFoldDB" id="A0A8D3DEU7"/>
<evidence type="ECO:0000256" key="5">
    <source>
        <dbReference type="ARBA" id="ARBA00022989"/>
    </source>
</evidence>
<feature type="compositionally biased region" description="Polar residues" evidence="12">
    <location>
        <begin position="14"/>
        <end position="29"/>
    </location>
</feature>
<dbReference type="GO" id="GO:0004957">
    <property type="term" value="F:prostaglandin E receptor activity"/>
    <property type="evidence" value="ECO:0007669"/>
    <property type="project" value="TreeGrafter"/>
</dbReference>
<organism evidence="15 16">
    <name type="scientific">Scophthalmus maximus</name>
    <name type="common">Turbot</name>
    <name type="synonym">Psetta maxima</name>
    <dbReference type="NCBI Taxonomy" id="52904"/>
    <lineage>
        <taxon>Eukaryota</taxon>
        <taxon>Metazoa</taxon>
        <taxon>Chordata</taxon>
        <taxon>Craniata</taxon>
        <taxon>Vertebrata</taxon>
        <taxon>Euteleostomi</taxon>
        <taxon>Actinopterygii</taxon>
        <taxon>Neopterygii</taxon>
        <taxon>Teleostei</taxon>
        <taxon>Neoteleostei</taxon>
        <taxon>Acanthomorphata</taxon>
        <taxon>Carangaria</taxon>
        <taxon>Pleuronectiformes</taxon>
        <taxon>Pleuronectoidei</taxon>
        <taxon>Scophthalmidae</taxon>
        <taxon>Scophthalmus</taxon>
    </lineage>
</organism>
<feature type="domain" description="G-protein coupled receptors family 1 profile" evidence="14">
    <location>
        <begin position="53"/>
        <end position="304"/>
    </location>
</feature>
<evidence type="ECO:0000256" key="6">
    <source>
        <dbReference type="ARBA" id="ARBA00023040"/>
    </source>
</evidence>
<feature type="transmembrane region" description="Helical" evidence="13">
    <location>
        <begin position="234"/>
        <end position="255"/>
    </location>
</feature>
<dbReference type="InterPro" id="IPR008365">
    <property type="entry name" value="Prostanoid_rcpt"/>
</dbReference>
<dbReference type="PRINTS" id="PR01788">
    <property type="entry name" value="PROSTANOIDR"/>
</dbReference>
<sequence>NKSKCECGKSGSSNMNINSTEQPSPWLNSSTWPSVRSSGIGMSCFTMTFGAVSNLTALGILAKSHVRFQRQSKAHFLLLTVALLLADLGGHVIPGAFALYLHMDPGYKMQAETPTIFCQIFGASMVFFGLCPLLFGCVMAMERCVAVTQPFFHAAMITVTHVRRVVLFLSSLAFMLAVLPLFAMGTYTTQFPGTWCFLPIHRSLSTADTYLALAFSCLGLTLKNAKTKSMMTQLAVITVVSCVCWSPFLVSITYLDRRICSRTIFTCSSQINQSLRFSNDGQDGFTLLSLRMASWNQILDPWVYILLRRVVLFRVCCSFKTQRPLVTTNSSCADTQRSTISNNYTKQRITIKAVNCHK</sequence>
<dbReference type="Ensembl" id="ENSSMAT00000059444.1">
    <property type="protein sequence ID" value="ENSSMAP00000058056.1"/>
    <property type="gene ID" value="ENSSMAG00000002532.2"/>
</dbReference>
<protein>
    <recommendedName>
        <fullName evidence="2">Thromboxane A2 receptor</fullName>
    </recommendedName>
    <alternativeName>
        <fullName evidence="11">Prostanoid TP receptor</fullName>
    </alternativeName>
</protein>
<dbReference type="GO" id="GO:0004960">
    <property type="term" value="F:thromboxane receptor activity"/>
    <property type="evidence" value="ECO:0007669"/>
    <property type="project" value="InterPro"/>
</dbReference>
<dbReference type="GO" id="GO:0005886">
    <property type="term" value="C:plasma membrane"/>
    <property type="evidence" value="ECO:0007669"/>
    <property type="project" value="UniProtKB-SubCell"/>
</dbReference>
<feature type="transmembrane region" description="Helical" evidence="13">
    <location>
        <begin position="120"/>
        <end position="141"/>
    </location>
</feature>
<dbReference type="GO" id="GO:0007189">
    <property type="term" value="P:adenylate cyclase-activating G protein-coupled receptor signaling pathway"/>
    <property type="evidence" value="ECO:0007669"/>
    <property type="project" value="TreeGrafter"/>
</dbReference>
<dbReference type="GO" id="GO:0007204">
    <property type="term" value="P:positive regulation of cytosolic calcium ion concentration"/>
    <property type="evidence" value="ECO:0007669"/>
    <property type="project" value="TreeGrafter"/>
</dbReference>
<proteinExistence type="predicted"/>
<dbReference type="Proteomes" id="UP000694558">
    <property type="component" value="Chromosome 19"/>
</dbReference>
<feature type="transmembrane region" description="Helical" evidence="13">
    <location>
        <begin position="162"/>
        <end position="183"/>
    </location>
</feature>
<dbReference type="PROSITE" id="PS00237">
    <property type="entry name" value="G_PROTEIN_RECEP_F1_1"/>
    <property type="match status" value="1"/>
</dbReference>
<evidence type="ECO:0000256" key="4">
    <source>
        <dbReference type="ARBA" id="ARBA00022692"/>
    </source>
</evidence>
<keyword evidence="10" id="KW-0807">Transducer</keyword>
<evidence type="ECO:0000256" key="10">
    <source>
        <dbReference type="ARBA" id="ARBA00023224"/>
    </source>
</evidence>
<dbReference type="PROSITE" id="PS50262">
    <property type="entry name" value="G_PROTEIN_RECEP_F1_2"/>
    <property type="match status" value="1"/>
</dbReference>
<dbReference type="InterPro" id="IPR001105">
    <property type="entry name" value="Thbox_rcpt"/>
</dbReference>
<feature type="transmembrane region" description="Helical" evidence="13">
    <location>
        <begin position="40"/>
        <end position="62"/>
    </location>
</feature>
<keyword evidence="4 13" id="KW-0812">Transmembrane</keyword>
<evidence type="ECO:0000256" key="9">
    <source>
        <dbReference type="ARBA" id="ARBA00023180"/>
    </source>
</evidence>
<keyword evidence="8" id="KW-0675">Receptor</keyword>
<keyword evidence="9" id="KW-0325">Glycoprotein</keyword>
<dbReference type="Gene3D" id="1.20.1070.10">
    <property type="entry name" value="Rhodopsin 7-helix transmembrane proteins"/>
    <property type="match status" value="1"/>
</dbReference>
<evidence type="ECO:0000256" key="2">
    <source>
        <dbReference type="ARBA" id="ARBA00017628"/>
    </source>
</evidence>
<evidence type="ECO:0000256" key="12">
    <source>
        <dbReference type="SAM" id="MobiDB-lite"/>
    </source>
</evidence>
<dbReference type="PANTHER" id="PTHR11866:SF33">
    <property type="entry name" value="THROMBOXANE A2 RECEPTOR"/>
    <property type="match status" value="1"/>
</dbReference>
<evidence type="ECO:0000256" key="13">
    <source>
        <dbReference type="SAM" id="Phobius"/>
    </source>
</evidence>
<dbReference type="Pfam" id="PF00001">
    <property type="entry name" value="7tm_1"/>
    <property type="match status" value="1"/>
</dbReference>
<dbReference type="InterPro" id="IPR017452">
    <property type="entry name" value="GPCR_Rhodpsn_7TM"/>
</dbReference>
<reference evidence="15" key="1">
    <citation type="submission" date="2023-05" db="EMBL/GenBank/DDBJ databases">
        <title>High-quality long-read genome of Scophthalmus maximus.</title>
        <authorList>
            <person name="Lien S."/>
            <person name="Martinez P."/>
        </authorList>
    </citation>
    <scope>NUCLEOTIDE SEQUENCE [LARGE SCALE GENOMIC DNA]</scope>
</reference>
<comment type="subcellular location">
    <subcellularLocation>
        <location evidence="1">Cell membrane</location>
        <topology evidence="1">Multi-pass membrane protein</topology>
    </subcellularLocation>
</comment>
<feature type="region of interest" description="Disordered" evidence="12">
    <location>
        <begin position="1"/>
        <end position="29"/>
    </location>
</feature>
<evidence type="ECO:0000313" key="15">
    <source>
        <dbReference type="Ensembl" id="ENSSMAP00000058056.1"/>
    </source>
</evidence>
<evidence type="ECO:0000313" key="16">
    <source>
        <dbReference type="Proteomes" id="UP000694558"/>
    </source>
</evidence>
<evidence type="ECO:0000256" key="7">
    <source>
        <dbReference type="ARBA" id="ARBA00023136"/>
    </source>
</evidence>
<evidence type="ECO:0000259" key="14">
    <source>
        <dbReference type="PROSITE" id="PS50262"/>
    </source>
</evidence>